<feature type="domain" description="RagB/SusD" evidence="7">
    <location>
        <begin position="315"/>
        <end position="576"/>
    </location>
</feature>
<dbReference type="RefSeq" id="WP_183412429.1">
    <property type="nucleotide sequence ID" value="NZ_JACHYB010000001.1"/>
</dbReference>
<dbReference type="Pfam" id="PF14322">
    <property type="entry name" value="SusD-like_3"/>
    <property type="match status" value="1"/>
</dbReference>
<dbReference type="Gene3D" id="1.25.40.390">
    <property type="match status" value="1"/>
</dbReference>
<dbReference type="SUPFAM" id="SSF48452">
    <property type="entry name" value="TPR-like"/>
    <property type="match status" value="1"/>
</dbReference>
<dbReference type="PROSITE" id="PS51257">
    <property type="entry name" value="PROKAR_LIPOPROTEIN"/>
    <property type="match status" value="1"/>
</dbReference>
<evidence type="ECO:0000256" key="1">
    <source>
        <dbReference type="ARBA" id="ARBA00004442"/>
    </source>
</evidence>
<dbReference type="EMBL" id="JACHYB010000001">
    <property type="protein sequence ID" value="MBB3186554.1"/>
    <property type="molecule type" value="Genomic_DNA"/>
</dbReference>
<feature type="domain" description="SusD-like N-terminal" evidence="8">
    <location>
        <begin position="98"/>
        <end position="224"/>
    </location>
</feature>
<evidence type="ECO:0000259" key="8">
    <source>
        <dbReference type="Pfam" id="PF14322"/>
    </source>
</evidence>
<feature type="signal peptide" evidence="6">
    <location>
        <begin position="1"/>
        <end position="22"/>
    </location>
</feature>
<dbReference type="AlphaFoldDB" id="A0A7W5DP79"/>
<comment type="similarity">
    <text evidence="2">Belongs to the SusD family.</text>
</comment>
<evidence type="ECO:0000256" key="3">
    <source>
        <dbReference type="ARBA" id="ARBA00022729"/>
    </source>
</evidence>
<dbReference type="InterPro" id="IPR033985">
    <property type="entry name" value="SusD-like_N"/>
</dbReference>
<reference evidence="9 10" key="1">
    <citation type="submission" date="2020-08" db="EMBL/GenBank/DDBJ databases">
        <title>Genomic Encyclopedia of Type Strains, Phase IV (KMG-IV): sequencing the most valuable type-strain genomes for metagenomic binning, comparative biology and taxonomic classification.</title>
        <authorList>
            <person name="Goeker M."/>
        </authorList>
    </citation>
    <scope>NUCLEOTIDE SEQUENCE [LARGE SCALE GENOMIC DNA]</scope>
    <source>
        <strain evidence="9 10">DSM 27471</strain>
    </source>
</reference>
<dbReference type="InterPro" id="IPR011990">
    <property type="entry name" value="TPR-like_helical_dom_sf"/>
</dbReference>
<keyword evidence="4" id="KW-0472">Membrane</keyword>
<evidence type="ECO:0000313" key="9">
    <source>
        <dbReference type="EMBL" id="MBB3186554.1"/>
    </source>
</evidence>
<evidence type="ECO:0008006" key="11">
    <source>
        <dbReference type="Google" id="ProtNLM"/>
    </source>
</evidence>
<comment type="subcellular location">
    <subcellularLocation>
        <location evidence="1">Cell outer membrane</location>
    </subcellularLocation>
</comment>
<organism evidence="9 10">
    <name type="scientific">Microbacter margulisiae</name>
    <dbReference type="NCBI Taxonomy" id="1350067"/>
    <lineage>
        <taxon>Bacteria</taxon>
        <taxon>Pseudomonadati</taxon>
        <taxon>Bacteroidota</taxon>
        <taxon>Bacteroidia</taxon>
        <taxon>Bacteroidales</taxon>
        <taxon>Porphyromonadaceae</taxon>
        <taxon>Microbacter</taxon>
    </lineage>
</organism>
<gene>
    <name evidence="9" type="ORF">FHX64_000717</name>
</gene>
<dbReference type="InterPro" id="IPR012944">
    <property type="entry name" value="SusD_RagB_dom"/>
</dbReference>
<comment type="caution">
    <text evidence="9">The sequence shown here is derived from an EMBL/GenBank/DDBJ whole genome shotgun (WGS) entry which is preliminary data.</text>
</comment>
<keyword evidence="5" id="KW-0998">Cell outer membrane</keyword>
<evidence type="ECO:0000313" key="10">
    <source>
        <dbReference type="Proteomes" id="UP000544222"/>
    </source>
</evidence>
<feature type="chain" id="PRO_5030753287" description="Starch-binding associating with outer membrane" evidence="6">
    <location>
        <begin position="23"/>
        <end position="577"/>
    </location>
</feature>
<dbReference type="Pfam" id="PF07980">
    <property type="entry name" value="SusD_RagB"/>
    <property type="match status" value="1"/>
</dbReference>
<sequence length="577" mass="65826">MRQIFKSAIIVSIFILSFTSCSNYLNTAPGNQYDDATVWQNSTLVEEFVDNIYLGIPYPYQWYMNASLTDEAIPVQYDGVVGVVLTGTMTPDNKGAFDNNWANCMENYWWNSCYNNIRECNLFFEKINQTPFADQNRKSQITGEVHFLRAYFYYLLFIQYGGVPLIDKTYNIGDNYSIKRNTLAETVTFIVNDLDKADSLIGDQSDKTRATKGSILALKSRVLLYAASDLFNSKANWAPGYAHPELVSYMDDNRQQRWQAAKDAAKAVMDLNQYSLYNDGSDPTTNFENLFLSMDNNEQIFIAKYDKINYPFYGTDWISSVCGTPSFGGFGLNQVTANLADAFENADGTPFNWATQSADPYVHRDPRFYATILYNGAPWVAMDWNSWSFVSHSVQTGTWASGATGSDFKSGEFTGYYIRKFIDPSFFTYYYGPRQPQPYVQIRYAEILLNYAEACIALGEEDEARRVINLIRERAGMPDITDSGTQLVAKYRNERRVELAWESQRFFDVRRWMIASQAYQPALGVQVTYPTDGSTADPVYKEVQVENRAWTNSQYLIPISRSEMQANPALIQNPGYN</sequence>
<dbReference type="Proteomes" id="UP000544222">
    <property type="component" value="Unassembled WGS sequence"/>
</dbReference>
<evidence type="ECO:0000256" key="6">
    <source>
        <dbReference type="SAM" id="SignalP"/>
    </source>
</evidence>
<evidence type="ECO:0000256" key="2">
    <source>
        <dbReference type="ARBA" id="ARBA00006275"/>
    </source>
</evidence>
<dbReference type="GO" id="GO:0009279">
    <property type="term" value="C:cell outer membrane"/>
    <property type="evidence" value="ECO:0007669"/>
    <property type="project" value="UniProtKB-SubCell"/>
</dbReference>
<protein>
    <recommendedName>
        <fullName evidence="11">Starch-binding associating with outer membrane</fullName>
    </recommendedName>
</protein>
<keyword evidence="3 6" id="KW-0732">Signal</keyword>
<accession>A0A7W5DP79</accession>
<evidence type="ECO:0000259" key="7">
    <source>
        <dbReference type="Pfam" id="PF07980"/>
    </source>
</evidence>
<proteinExistence type="inferred from homology"/>
<evidence type="ECO:0000256" key="5">
    <source>
        <dbReference type="ARBA" id="ARBA00023237"/>
    </source>
</evidence>
<keyword evidence="10" id="KW-1185">Reference proteome</keyword>
<name>A0A7W5DP79_9PORP</name>
<evidence type="ECO:0000256" key="4">
    <source>
        <dbReference type="ARBA" id="ARBA00023136"/>
    </source>
</evidence>